<dbReference type="Proteomes" id="UP001054837">
    <property type="component" value="Unassembled WGS sequence"/>
</dbReference>
<dbReference type="EMBL" id="BPLQ01015065">
    <property type="protein sequence ID" value="GIY85550.1"/>
    <property type="molecule type" value="Genomic_DNA"/>
</dbReference>
<evidence type="ECO:0000313" key="2">
    <source>
        <dbReference type="EMBL" id="GIY85550.1"/>
    </source>
</evidence>
<feature type="compositionally biased region" description="Polar residues" evidence="1">
    <location>
        <begin position="1"/>
        <end position="22"/>
    </location>
</feature>
<name>A0AAV4WUH1_9ARAC</name>
<comment type="caution">
    <text evidence="2">The sequence shown here is derived from an EMBL/GenBank/DDBJ whole genome shotgun (WGS) entry which is preliminary data.</text>
</comment>
<feature type="region of interest" description="Disordered" evidence="1">
    <location>
        <begin position="1"/>
        <end position="32"/>
    </location>
</feature>
<reference evidence="2 3" key="1">
    <citation type="submission" date="2021-06" db="EMBL/GenBank/DDBJ databases">
        <title>Caerostris darwini draft genome.</title>
        <authorList>
            <person name="Kono N."/>
            <person name="Arakawa K."/>
        </authorList>
    </citation>
    <scope>NUCLEOTIDE SEQUENCE [LARGE SCALE GENOMIC DNA]</scope>
</reference>
<evidence type="ECO:0000256" key="1">
    <source>
        <dbReference type="SAM" id="MobiDB-lite"/>
    </source>
</evidence>
<proteinExistence type="predicted"/>
<evidence type="ECO:0000313" key="3">
    <source>
        <dbReference type="Proteomes" id="UP001054837"/>
    </source>
</evidence>
<dbReference type="AlphaFoldDB" id="A0AAV4WUH1"/>
<gene>
    <name evidence="2" type="ORF">CDAR_540361</name>
</gene>
<protein>
    <submittedName>
        <fullName evidence="2">Uncharacterized protein</fullName>
    </submittedName>
</protein>
<sequence length="88" mass="9882">MLQQQETQPLNLETVCSGNEPSNFHKGAPSHGYDPPSKLLYLLRKGPVGGGEQQMEDSLHPCHSFVRREIDPEKVRHRLLGNDTCPHP</sequence>
<accession>A0AAV4WUH1</accession>
<keyword evidence="3" id="KW-1185">Reference proteome</keyword>
<organism evidence="2 3">
    <name type="scientific">Caerostris darwini</name>
    <dbReference type="NCBI Taxonomy" id="1538125"/>
    <lineage>
        <taxon>Eukaryota</taxon>
        <taxon>Metazoa</taxon>
        <taxon>Ecdysozoa</taxon>
        <taxon>Arthropoda</taxon>
        <taxon>Chelicerata</taxon>
        <taxon>Arachnida</taxon>
        <taxon>Araneae</taxon>
        <taxon>Araneomorphae</taxon>
        <taxon>Entelegynae</taxon>
        <taxon>Araneoidea</taxon>
        <taxon>Araneidae</taxon>
        <taxon>Caerostris</taxon>
    </lineage>
</organism>